<dbReference type="AlphaFoldDB" id="A0A7S4AGZ5"/>
<dbReference type="PANTHER" id="PTHR46732:SF8">
    <property type="entry name" value="ATP-DEPENDENT PROTEASE LA (LON) DOMAIN PROTEIN"/>
    <property type="match status" value="1"/>
</dbReference>
<sequence>MKKISLRQRSLVRTLYRKILRECERIPPNTSLIHLDQWIGGTHIKDQENLRTCLRSTFRRQNAVSSENKIVSVASNDENIDGNGFVGEVEGIQKAMEGLKYLLSLDARKVTKTQVETESPQNEQVKARDNLGQYPFSLPSASPINSNSLLESVQWLPNVSDMKDTRVESSQNHLPVFPLSGPLFPDDQGKRLPLVSQFSEVPVLGMEMSLQIFEPRYRQMYHDLLSSSDISRRFIVPFSHPYRPGQFAAFGWIYEITYVHDVADESNGKIQLVCNHVVSKPVKILEIVNPTDYDTKLTYLRARVDILDNNISEDDKNIVGEGKKVCSTDLRPLKEMLQQLKNEPQSLSSDNTYLQISLIDRLLIASREGSVWLVAQVWLSHLQMDVLRLQGKISTRIQLQATAEQKKLLDINGKEWQDFVTEKIVLLAQEPYKYHLRSMLIEFSTLIPTLLQQKSYRAQCQFMHQRIRERLTKERDSSG</sequence>
<protein>
    <recommendedName>
        <fullName evidence="2">Lon N-terminal domain-containing protein</fullName>
    </recommendedName>
</protein>
<reference evidence="1" key="1">
    <citation type="submission" date="2021-01" db="EMBL/GenBank/DDBJ databases">
        <authorList>
            <person name="Corre E."/>
            <person name="Pelletier E."/>
            <person name="Niang G."/>
            <person name="Scheremetjew M."/>
            <person name="Finn R."/>
            <person name="Kale V."/>
            <person name="Holt S."/>
            <person name="Cochrane G."/>
            <person name="Meng A."/>
            <person name="Brown T."/>
            <person name="Cohen L."/>
        </authorList>
    </citation>
    <scope>NUCLEOTIDE SEQUENCE</scope>
    <source>
        <strain evidence="1">10249 10 AB</strain>
    </source>
</reference>
<gene>
    <name evidence="1" type="ORF">PAUS00366_LOCUS8140</name>
</gene>
<dbReference type="EMBL" id="HBIX01010760">
    <property type="protein sequence ID" value="CAE0715388.1"/>
    <property type="molecule type" value="Transcribed_RNA"/>
</dbReference>
<name>A0A7S4AGZ5_9STRA</name>
<accession>A0A7S4AGZ5</accession>
<dbReference type="PANTHER" id="PTHR46732">
    <property type="entry name" value="ATP-DEPENDENT PROTEASE LA (LON) DOMAIN PROTEIN"/>
    <property type="match status" value="1"/>
</dbReference>
<dbReference type="InterPro" id="IPR046336">
    <property type="entry name" value="Lon_prtase_N_sf"/>
</dbReference>
<organism evidence="1">
    <name type="scientific">Pseudo-nitzschia australis</name>
    <dbReference type="NCBI Taxonomy" id="44445"/>
    <lineage>
        <taxon>Eukaryota</taxon>
        <taxon>Sar</taxon>
        <taxon>Stramenopiles</taxon>
        <taxon>Ochrophyta</taxon>
        <taxon>Bacillariophyta</taxon>
        <taxon>Bacillariophyceae</taxon>
        <taxon>Bacillariophycidae</taxon>
        <taxon>Bacillariales</taxon>
        <taxon>Bacillariaceae</taxon>
        <taxon>Pseudo-nitzschia</taxon>
    </lineage>
</organism>
<evidence type="ECO:0008006" key="2">
    <source>
        <dbReference type="Google" id="ProtNLM"/>
    </source>
</evidence>
<proteinExistence type="predicted"/>
<evidence type="ECO:0000313" key="1">
    <source>
        <dbReference type="EMBL" id="CAE0715388.1"/>
    </source>
</evidence>
<dbReference type="Gene3D" id="2.30.130.40">
    <property type="entry name" value="LON domain-like"/>
    <property type="match status" value="1"/>
</dbReference>